<dbReference type="InterPro" id="IPR013766">
    <property type="entry name" value="Thioredoxin_domain"/>
</dbReference>
<dbReference type="AlphaFoldDB" id="A0A6J6DFC8"/>
<evidence type="ECO:0000256" key="2">
    <source>
        <dbReference type="ARBA" id="ARBA00022748"/>
    </source>
</evidence>
<evidence type="ECO:0000256" key="3">
    <source>
        <dbReference type="ARBA" id="ARBA00023157"/>
    </source>
</evidence>
<evidence type="ECO:0000256" key="1">
    <source>
        <dbReference type="ARBA" id="ARBA00004196"/>
    </source>
</evidence>
<dbReference type="InterPro" id="IPR036249">
    <property type="entry name" value="Thioredoxin-like_sf"/>
</dbReference>
<dbReference type="GO" id="GO:0017004">
    <property type="term" value="P:cytochrome complex assembly"/>
    <property type="evidence" value="ECO:0007669"/>
    <property type="project" value="UniProtKB-KW"/>
</dbReference>
<accession>A0A6J6DFC8</accession>
<evidence type="ECO:0000259" key="5">
    <source>
        <dbReference type="PROSITE" id="PS51352"/>
    </source>
</evidence>
<evidence type="ECO:0000313" key="6">
    <source>
        <dbReference type="EMBL" id="CAB4562747.1"/>
    </source>
</evidence>
<comment type="subcellular location">
    <subcellularLocation>
        <location evidence="1">Cell envelope</location>
    </subcellularLocation>
</comment>
<dbReference type="PROSITE" id="PS00194">
    <property type="entry name" value="THIOREDOXIN_1"/>
    <property type="match status" value="1"/>
</dbReference>
<dbReference type="InterPro" id="IPR013740">
    <property type="entry name" value="Redoxin"/>
</dbReference>
<sequence length="193" mass="20451">MTWNRKKVVVAVPLFVLLVSVVGGLILSQSSDDVDVNLTNPGVVQTPGIGTNAPSSGKTFAFTEVVDIATGETTTPAANGTPMVINFWFSTCEPCKREMPALTQASQMYAGAVNFVGINPNDTRTSATAFLEKYNVDFTNYLDDGDQLAAAGVVNMPTTMFINGEGKIVSTHAGEITLADIENKISEYFGIGS</sequence>
<feature type="domain" description="Thioredoxin" evidence="5">
    <location>
        <begin position="54"/>
        <end position="190"/>
    </location>
</feature>
<dbReference type="PROSITE" id="PS51352">
    <property type="entry name" value="THIOREDOXIN_2"/>
    <property type="match status" value="1"/>
</dbReference>
<dbReference type="Pfam" id="PF08534">
    <property type="entry name" value="Redoxin"/>
    <property type="match status" value="1"/>
</dbReference>
<dbReference type="Gene3D" id="3.40.30.10">
    <property type="entry name" value="Glutaredoxin"/>
    <property type="match status" value="1"/>
</dbReference>
<gene>
    <name evidence="6" type="ORF">UFOPK1572_00939</name>
</gene>
<keyword evidence="4" id="KW-0676">Redox-active center</keyword>
<dbReference type="EMBL" id="CAEZTC010000114">
    <property type="protein sequence ID" value="CAB4562747.1"/>
    <property type="molecule type" value="Genomic_DNA"/>
</dbReference>
<reference evidence="6" key="1">
    <citation type="submission" date="2020-05" db="EMBL/GenBank/DDBJ databases">
        <authorList>
            <person name="Chiriac C."/>
            <person name="Salcher M."/>
            <person name="Ghai R."/>
            <person name="Kavagutti S V."/>
        </authorList>
    </citation>
    <scope>NUCLEOTIDE SEQUENCE</scope>
</reference>
<dbReference type="GO" id="GO:0030313">
    <property type="term" value="C:cell envelope"/>
    <property type="evidence" value="ECO:0007669"/>
    <property type="project" value="UniProtKB-SubCell"/>
</dbReference>
<dbReference type="GO" id="GO:0016491">
    <property type="term" value="F:oxidoreductase activity"/>
    <property type="evidence" value="ECO:0007669"/>
    <property type="project" value="InterPro"/>
</dbReference>
<keyword evidence="3" id="KW-1015">Disulfide bond</keyword>
<dbReference type="CDD" id="cd02966">
    <property type="entry name" value="TlpA_like_family"/>
    <property type="match status" value="1"/>
</dbReference>
<evidence type="ECO:0000256" key="4">
    <source>
        <dbReference type="ARBA" id="ARBA00023284"/>
    </source>
</evidence>
<dbReference type="InterPro" id="IPR017937">
    <property type="entry name" value="Thioredoxin_CS"/>
</dbReference>
<dbReference type="PANTHER" id="PTHR42852:SF6">
    <property type="entry name" value="THIOL:DISULFIDE INTERCHANGE PROTEIN DSBE"/>
    <property type="match status" value="1"/>
</dbReference>
<name>A0A6J6DFC8_9ZZZZ</name>
<dbReference type="SUPFAM" id="SSF52833">
    <property type="entry name" value="Thioredoxin-like"/>
    <property type="match status" value="1"/>
</dbReference>
<protein>
    <submittedName>
        <fullName evidence="6">Unannotated protein</fullName>
    </submittedName>
</protein>
<dbReference type="PANTHER" id="PTHR42852">
    <property type="entry name" value="THIOL:DISULFIDE INTERCHANGE PROTEIN DSBE"/>
    <property type="match status" value="1"/>
</dbReference>
<organism evidence="6">
    <name type="scientific">freshwater metagenome</name>
    <dbReference type="NCBI Taxonomy" id="449393"/>
    <lineage>
        <taxon>unclassified sequences</taxon>
        <taxon>metagenomes</taxon>
        <taxon>ecological metagenomes</taxon>
    </lineage>
</organism>
<keyword evidence="2" id="KW-0201">Cytochrome c-type biogenesis</keyword>
<dbReference type="InterPro" id="IPR050553">
    <property type="entry name" value="Thioredoxin_ResA/DsbE_sf"/>
</dbReference>
<proteinExistence type="predicted"/>